<keyword evidence="1" id="KW-0472">Membrane</keyword>
<accession>A0A8J3KXI7</accession>
<organism evidence="2 3">
    <name type="scientific">Catellatospora coxensis</name>
    <dbReference type="NCBI Taxonomy" id="310354"/>
    <lineage>
        <taxon>Bacteria</taxon>
        <taxon>Bacillati</taxon>
        <taxon>Actinomycetota</taxon>
        <taxon>Actinomycetes</taxon>
        <taxon>Micromonosporales</taxon>
        <taxon>Micromonosporaceae</taxon>
        <taxon>Catellatospora</taxon>
    </lineage>
</organism>
<evidence type="ECO:0000313" key="3">
    <source>
        <dbReference type="Proteomes" id="UP000630887"/>
    </source>
</evidence>
<name>A0A8J3KXI7_9ACTN</name>
<gene>
    <name evidence="2" type="ORF">Cco03nite_04900</name>
</gene>
<dbReference type="EMBL" id="BONI01000002">
    <property type="protein sequence ID" value="GIG03790.1"/>
    <property type="molecule type" value="Genomic_DNA"/>
</dbReference>
<proteinExistence type="predicted"/>
<keyword evidence="3" id="KW-1185">Reference proteome</keyword>
<keyword evidence="1" id="KW-1133">Transmembrane helix</keyword>
<dbReference type="AlphaFoldDB" id="A0A8J3KXI7"/>
<sequence length="144" mass="14986">MTDGAEEPAGRGGGSTIPRWLGIAVAIATVVGTVITAVQWAESRPGGNAPASPAASVGLTPDDRFLQVGQCVRNLGDAQAPLMKIADCASGGAMRVAARIEQNADPEPDADALCRQQVPDFTDYHFSDWTAESSVSVIFCLRAE</sequence>
<dbReference type="RefSeq" id="WP_203688249.1">
    <property type="nucleotide sequence ID" value="NZ_BAAALC010000001.1"/>
</dbReference>
<comment type="caution">
    <text evidence="2">The sequence shown here is derived from an EMBL/GenBank/DDBJ whole genome shotgun (WGS) entry which is preliminary data.</text>
</comment>
<evidence type="ECO:0000313" key="2">
    <source>
        <dbReference type="EMBL" id="GIG03790.1"/>
    </source>
</evidence>
<feature type="transmembrane region" description="Helical" evidence="1">
    <location>
        <begin position="20"/>
        <end position="41"/>
    </location>
</feature>
<keyword evidence="1" id="KW-0812">Transmembrane</keyword>
<protein>
    <submittedName>
        <fullName evidence="2">Uncharacterized protein</fullName>
    </submittedName>
</protein>
<evidence type="ECO:0000256" key="1">
    <source>
        <dbReference type="SAM" id="Phobius"/>
    </source>
</evidence>
<reference evidence="2 3" key="1">
    <citation type="submission" date="2021-01" db="EMBL/GenBank/DDBJ databases">
        <title>Whole genome shotgun sequence of Catellatospora coxensis NBRC 107359.</title>
        <authorList>
            <person name="Komaki H."/>
            <person name="Tamura T."/>
        </authorList>
    </citation>
    <scope>NUCLEOTIDE SEQUENCE [LARGE SCALE GENOMIC DNA]</scope>
    <source>
        <strain evidence="2 3">NBRC 107359</strain>
    </source>
</reference>
<dbReference type="Proteomes" id="UP000630887">
    <property type="component" value="Unassembled WGS sequence"/>
</dbReference>